<dbReference type="InterPro" id="IPR036514">
    <property type="entry name" value="SGNH_hydro_sf"/>
</dbReference>
<organism evidence="6 7">
    <name type="scientific">Penstemon smallii</name>
    <dbReference type="NCBI Taxonomy" id="265156"/>
    <lineage>
        <taxon>Eukaryota</taxon>
        <taxon>Viridiplantae</taxon>
        <taxon>Streptophyta</taxon>
        <taxon>Embryophyta</taxon>
        <taxon>Tracheophyta</taxon>
        <taxon>Spermatophyta</taxon>
        <taxon>Magnoliopsida</taxon>
        <taxon>eudicotyledons</taxon>
        <taxon>Gunneridae</taxon>
        <taxon>Pentapetalae</taxon>
        <taxon>asterids</taxon>
        <taxon>lamiids</taxon>
        <taxon>Lamiales</taxon>
        <taxon>Plantaginaceae</taxon>
        <taxon>Cheloneae</taxon>
        <taxon>Penstemon</taxon>
    </lineage>
</organism>
<reference evidence="6 7" key="1">
    <citation type="submission" date="2024-12" db="EMBL/GenBank/DDBJ databases">
        <title>The unique morphological basis and parallel evolutionary history of personate flowers in Penstemon.</title>
        <authorList>
            <person name="Depatie T.H."/>
            <person name="Wessinger C.A."/>
        </authorList>
    </citation>
    <scope>NUCLEOTIDE SEQUENCE [LARGE SCALE GENOMIC DNA]</scope>
    <source>
        <strain evidence="6">WTNN_2</strain>
        <tissue evidence="6">Leaf</tissue>
    </source>
</reference>
<evidence type="ECO:0000313" key="6">
    <source>
        <dbReference type="EMBL" id="KAL3851373.1"/>
    </source>
</evidence>
<keyword evidence="4" id="KW-0325">Glycoprotein</keyword>
<dbReference type="SUPFAM" id="SSF52266">
    <property type="entry name" value="SGNH hydrolase"/>
    <property type="match status" value="1"/>
</dbReference>
<protein>
    <submittedName>
        <fullName evidence="6">Uncharacterized protein</fullName>
    </submittedName>
</protein>
<comment type="caution">
    <text evidence="6">The sequence shown here is derived from an EMBL/GenBank/DDBJ whole genome shotgun (WGS) entry which is preliminary data.</text>
</comment>
<keyword evidence="2 5" id="KW-0732">Signal</keyword>
<accession>A0ABD3UTC5</accession>
<evidence type="ECO:0000313" key="7">
    <source>
        <dbReference type="Proteomes" id="UP001634393"/>
    </source>
</evidence>
<dbReference type="Pfam" id="PF00657">
    <property type="entry name" value="Lipase_GDSL"/>
    <property type="match status" value="1"/>
</dbReference>
<dbReference type="InterPro" id="IPR001087">
    <property type="entry name" value="GDSL"/>
</dbReference>
<evidence type="ECO:0000256" key="2">
    <source>
        <dbReference type="ARBA" id="ARBA00022729"/>
    </source>
</evidence>
<feature type="signal peptide" evidence="5">
    <location>
        <begin position="1"/>
        <end position="23"/>
    </location>
</feature>
<dbReference type="CDD" id="cd01837">
    <property type="entry name" value="SGNH_plant_lipase_like"/>
    <property type="match status" value="1"/>
</dbReference>
<sequence>MAIAHRMFLILLTSSILLSSKKASGCYESVISFGDSLADTGNLLLLRPPNNLPRCARPPYGRTFFHHPTGRSSDGRLVIDFIAESLGMPFVQPYVGGENEILSGVGFGKGVNFAVAGATALDHQFLERRGIYNPMTNLSLGNQLDWFKQFLPTLPDGRKFLEKALVLMGEIGGNDYNYPLEFATNKEEPQSLVQSLAPPVVNYIGQTIEELIKLGAKTILVPGNFPIGCLPVYLTQFKTFSSEDEYDPRTGCLNWLNDFSKYHNQLLQNELTRIQKLHPHVNLLYADNYNAAMRFYLSPNEFGFGNRVLRACCGVGGPYNFNLSAMCGTKQATCCEDPSMFASWDGIHFTEEAYRLIAQALLDTIPHIRTICPSISRPVGVYEY</sequence>
<gene>
    <name evidence="6" type="ORF">ACJIZ3_013255</name>
</gene>
<dbReference type="PANTHER" id="PTHR22835">
    <property type="entry name" value="ZINC FINGER FYVE DOMAIN CONTAINING PROTEIN"/>
    <property type="match status" value="1"/>
</dbReference>
<dbReference type="Gene3D" id="3.40.50.1110">
    <property type="entry name" value="SGNH hydrolase"/>
    <property type="match status" value="1"/>
</dbReference>
<comment type="similarity">
    <text evidence="1">Belongs to the 'GDSL' lipolytic enzyme family.</text>
</comment>
<evidence type="ECO:0000256" key="3">
    <source>
        <dbReference type="ARBA" id="ARBA00022801"/>
    </source>
</evidence>
<dbReference type="PANTHER" id="PTHR22835:SF683">
    <property type="entry name" value="OS05G0506800 PROTEIN"/>
    <property type="match status" value="1"/>
</dbReference>
<evidence type="ECO:0000256" key="1">
    <source>
        <dbReference type="ARBA" id="ARBA00008668"/>
    </source>
</evidence>
<dbReference type="EMBL" id="JBJXBP010000001">
    <property type="protein sequence ID" value="KAL3851373.1"/>
    <property type="molecule type" value="Genomic_DNA"/>
</dbReference>
<name>A0ABD3UTC5_9LAMI</name>
<evidence type="ECO:0000256" key="4">
    <source>
        <dbReference type="ARBA" id="ARBA00023180"/>
    </source>
</evidence>
<evidence type="ECO:0000256" key="5">
    <source>
        <dbReference type="SAM" id="SignalP"/>
    </source>
</evidence>
<proteinExistence type="inferred from homology"/>
<dbReference type="InterPro" id="IPR035669">
    <property type="entry name" value="SGNH_plant_lipase-like"/>
</dbReference>
<keyword evidence="3" id="KW-0378">Hydrolase</keyword>
<keyword evidence="7" id="KW-1185">Reference proteome</keyword>
<dbReference type="Proteomes" id="UP001634393">
    <property type="component" value="Unassembled WGS sequence"/>
</dbReference>
<feature type="chain" id="PRO_5044785420" evidence="5">
    <location>
        <begin position="24"/>
        <end position="384"/>
    </location>
</feature>
<dbReference type="AlphaFoldDB" id="A0ABD3UTC5"/>
<dbReference type="GO" id="GO:0016787">
    <property type="term" value="F:hydrolase activity"/>
    <property type="evidence" value="ECO:0007669"/>
    <property type="project" value="UniProtKB-KW"/>
</dbReference>